<dbReference type="EMBL" id="VDUZ01000001">
    <property type="protein sequence ID" value="TXL82269.1"/>
    <property type="molecule type" value="Genomic_DNA"/>
</dbReference>
<dbReference type="Proteomes" id="UP000321638">
    <property type="component" value="Unassembled WGS sequence"/>
</dbReference>
<gene>
    <name evidence="2" type="ORF">FHP25_00795</name>
</gene>
<feature type="signal peptide" evidence="1">
    <location>
        <begin position="1"/>
        <end position="23"/>
    </location>
</feature>
<evidence type="ECO:0000313" key="2">
    <source>
        <dbReference type="EMBL" id="TXL82269.1"/>
    </source>
</evidence>
<evidence type="ECO:0000313" key="3">
    <source>
        <dbReference type="Proteomes" id="UP000321638"/>
    </source>
</evidence>
<dbReference type="AlphaFoldDB" id="A0A5C8PWN6"/>
<name>A0A5C8PWN6_9HYPH</name>
<organism evidence="2 3">
    <name type="scientific">Vineibacter terrae</name>
    <dbReference type="NCBI Taxonomy" id="2586908"/>
    <lineage>
        <taxon>Bacteria</taxon>
        <taxon>Pseudomonadati</taxon>
        <taxon>Pseudomonadota</taxon>
        <taxon>Alphaproteobacteria</taxon>
        <taxon>Hyphomicrobiales</taxon>
        <taxon>Vineibacter</taxon>
    </lineage>
</organism>
<proteinExistence type="predicted"/>
<accession>A0A5C8PWN6</accession>
<keyword evidence="3" id="KW-1185">Reference proteome</keyword>
<evidence type="ECO:0000256" key="1">
    <source>
        <dbReference type="SAM" id="SignalP"/>
    </source>
</evidence>
<sequence>MARDRAWAVLAAAIAFGPAIAQAQDMKRCDQLAAYFDRYGGSRVSEGRMPVGRIERELGYDACRKGDFVRGVGLLEEAIRKTGFNVPPA</sequence>
<protein>
    <submittedName>
        <fullName evidence="2">Uncharacterized protein</fullName>
    </submittedName>
</protein>
<dbReference type="RefSeq" id="WP_147844975.1">
    <property type="nucleotide sequence ID" value="NZ_VDUZ01000001.1"/>
</dbReference>
<feature type="chain" id="PRO_5023142768" evidence="1">
    <location>
        <begin position="24"/>
        <end position="89"/>
    </location>
</feature>
<comment type="caution">
    <text evidence="2">The sequence shown here is derived from an EMBL/GenBank/DDBJ whole genome shotgun (WGS) entry which is preliminary data.</text>
</comment>
<keyword evidence="1" id="KW-0732">Signal</keyword>
<dbReference type="OrthoDB" id="7376605at2"/>
<reference evidence="2 3" key="1">
    <citation type="submission" date="2019-06" db="EMBL/GenBank/DDBJ databases">
        <title>New taxonomy in bacterial strain CC-CFT640, isolated from vineyard.</title>
        <authorList>
            <person name="Lin S.-Y."/>
            <person name="Tsai C.-F."/>
            <person name="Young C.-C."/>
        </authorList>
    </citation>
    <scope>NUCLEOTIDE SEQUENCE [LARGE SCALE GENOMIC DNA]</scope>
    <source>
        <strain evidence="2 3">CC-CFT640</strain>
    </source>
</reference>